<organism evidence="1 2">
    <name type="scientific">Synaphobranchus kaupii</name>
    <name type="common">Kaup's arrowtooth eel</name>
    <dbReference type="NCBI Taxonomy" id="118154"/>
    <lineage>
        <taxon>Eukaryota</taxon>
        <taxon>Metazoa</taxon>
        <taxon>Chordata</taxon>
        <taxon>Craniata</taxon>
        <taxon>Vertebrata</taxon>
        <taxon>Euteleostomi</taxon>
        <taxon>Actinopterygii</taxon>
        <taxon>Neopterygii</taxon>
        <taxon>Teleostei</taxon>
        <taxon>Anguilliformes</taxon>
        <taxon>Synaphobranchidae</taxon>
        <taxon>Synaphobranchus</taxon>
    </lineage>
</organism>
<accession>A0A9Q1F1J8</accession>
<keyword evidence="2" id="KW-1185">Reference proteome</keyword>
<protein>
    <submittedName>
        <fullName evidence="1">Uncharacterized protein</fullName>
    </submittedName>
</protein>
<proteinExistence type="predicted"/>
<dbReference type="PANTHER" id="PTHR31025:SF19">
    <property type="entry name" value="SI:CH73-42K18.1-RELATED"/>
    <property type="match status" value="1"/>
</dbReference>
<sequence length="147" mass="16373">MAAILNDYEEKDKNDICTVRTAVLAGLPVYFKEDASEVFRTSKEEELDQALEGAVSITAVIREDGTSGVPFNPLDISIVLEDQVAICNVKSWPDAVVLLFGLLYALHLSYPKKLVTFFEFVQKVLLNLEDGKLRPKLLALKNELVSE</sequence>
<dbReference type="Proteomes" id="UP001152622">
    <property type="component" value="Chromosome 9"/>
</dbReference>
<dbReference type="AlphaFoldDB" id="A0A9Q1F1J8"/>
<dbReference type="PANTHER" id="PTHR31025">
    <property type="entry name" value="SI:CH211-196P9.1-RELATED"/>
    <property type="match status" value="1"/>
</dbReference>
<evidence type="ECO:0000313" key="1">
    <source>
        <dbReference type="EMBL" id="KAJ8349284.1"/>
    </source>
</evidence>
<evidence type="ECO:0000313" key="2">
    <source>
        <dbReference type="Proteomes" id="UP001152622"/>
    </source>
</evidence>
<gene>
    <name evidence="1" type="ORF">SKAU_G00244140</name>
</gene>
<dbReference type="EMBL" id="JAINUF010000009">
    <property type="protein sequence ID" value="KAJ8349284.1"/>
    <property type="molecule type" value="Genomic_DNA"/>
</dbReference>
<dbReference type="OrthoDB" id="6512834at2759"/>
<name>A0A9Q1F1J8_SYNKA</name>
<reference evidence="1" key="1">
    <citation type="journal article" date="2023" name="Science">
        <title>Genome structures resolve the early diversification of teleost fishes.</title>
        <authorList>
            <person name="Parey E."/>
            <person name="Louis A."/>
            <person name="Montfort J."/>
            <person name="Bouchez O."/>
            <person name="Roques C."/>
            <person name="Iampietro C."/>
            <person name="Lluch J."/>
            <person name="Castinel A."/>
            <person name="Donnadieu C."/>
            <person name="Desvignes T."/>
            <person name="Floi Bucao C."/>
            <person name="Jouanno E."/>
            <person name="Wen M."/>
            <person name="Mejri S."/>
            <person name="Dirks R."/>
            <person name="Jansen H."/>
            <person name="Henkel C."/>
            <person name="Chen W.J."/>
            <person name="Zahm M."/>
            <person name="Cabau C."/>
            <person name="Klopp C."/>
            <person name="Thompson A.W."/>
            <person name="Robinson-Rechavi M."/>
            <person name="Braasch I."/>
            <person name="Lecointre G."/>
            <person name="Bobe J."/>
            <person name="Postlethwait J.H."/>
            <person name="Berthelot C."/>
            <person name="Roest Crollius H."/>
            <person name="Guiguen Y."/>
        </authorList>
    </citation>
    <scope>NUCLEOTIDE SEQUENCE</scope>
    <source>
        <strain evidence="1">WJC10195</strain>
    </source>
</reference>
<comment type="caution">
    <text evidence="1">The sequence shown here is derived from an EMBL/GenBank/DDBJ whole genome shotgun (WGS) entry which is preliminary data.</text>
</comment>